<name>A0A6P8II23_ACTTE</name>
<reference evidence="3" key="1">
    <citation type="submission" date="2025-08" db="UniProtKB">
        <authorList>
            <consortium name="RefSeq"/>
        </authorList>
    </citation>
    <scope>IDENTIFICATION</scope>
    <source>
        <tissue evidence="3">Tentacle</tissue>
    </source>
</reference>
<evidence type="ECO:0000313" key="3">
    <source>
        <dbReference type="RefSeq" id="XP_031566364.1"/>
    </source>
</evidence>
<dbReference type="Proteomes" id="UP000515163">
    <property type="component" value="Unplaced"/>
</dbReference>
<feature type="compositionally biased region" description="Basic and acidic residues" evidence="1">
    <location>
        <begin position="8"/>
        <end position="36"/>
    </location>
</feature>
<dbReference type="KEGG" id="aten:116301446"/>
<sequence length="127" mass="15357">MSNTKNLRTPESKKTASSETSKTHLDDEQMKLINKRDAHRRRNEAYVKVVYGNSTEREEVRRRNRISLQQQIEERDENHRTFMKNRFGESEFAINYDKACLHQDAQDRKNRHDYLKTFRDENKRVNV</sequence>
<feature type="region of interest" description="Disordered" evidence="1">
    <location>
        <begin position="1"/>
        <end position="39"/>
    </location>
</feature>
<dbReference type="OrthoDB" id="9992297at2759"/>
<evidence type="ECO:0000256" key="1">
    <source>
        <dbReference type="SAM" id="MobiDB-lite"/>
    </source>
</evidence>
<dbReference type="RefSeq" id="XP_031566364.1">
    <property type="nucleotide sequence ID" value="XM_031710504.1"/>
</dbReference>
<dbReference type="InParanoid" id="A0A6P8II23"/>
<dbReference type="AlphaFoldDB" id="A0A6P8II23"/>
<protein>
    <submittedName>
        <fullName evidence="3">Uncharacterized protein LOC116301446</fullName>
    </submittedName>
</protein>
<proteinExistence type="predicted"/>
<keyword evidence="2" id="KW-1185">Reference proteome</keyword>
<gene>
    <name evidence="3" type="primary">LOC116301446</name>
</gene>
<accession>A0A6P8II23</accession>
<dbReference type="GeneID" id="116301446"/>
<organism evidence="2 3">
    <name type="scientific">Actinia tenebrosa</name>
    <name type="common">Australian red waratah sea anemone</name>
    <dbReference type="NCBI Taxonomy" id="6105"/>
    <lineage>
        <taxon>Eukaryota</taxon>
        <taxon>Metazoa</taxon>
        <taxon>Cnidaria</taxon>
        <taxon>Anthozoa</taxon>
        <taxon>Hexacorallia</taxon>
        <taxon>Actiniaria</taxon>
        <taxon>Actiniidae</taxon>
        <taxon>Actinia</taxon>
    </lineage>
</organism>
<evidence type="ECO:0000313" key="2">
    <source>
        <dbReference type="Proteomes" id="UP000515163"/>
    </source>
</evidence>